<evidence type="ECO:0000313" key="4">
    <source>
        <dbReference type="WBParaSite" id="SCUD_0000601601-mRNA-1"/>
    </source>
</evidence>
<dbReference type="AlphaFoldDB" id="A0A183JTH6"/>
<evidence type="ECO:0000313" key="2">
    <source>
        <dbReference type="EMBL" id="VDP00137.1"/>
    </source>
</evidence>
<protein>
    <submittedName>
        <fullName evidence="4">COesterase domain-containing protein</fullName>
    </submittedName>
</protein>
<sequence length="79" mass="8826">MFLLLLLCVSSSNLRETIANSAVVDVMEDARPGTIIIDNLEHRFPTLNSGESKSHYFAIGNPSSPGINNLEIRRHRFDN</sequence>
<dbReference type="EMBL" id="UZAK01011506">
    <property type="protein sequence ID" value="VDP00137.1"/>
    <property type="molecule type" value="Genomic_DNA"/>
</dbReference>
<proteinExistence type="predicted"/>
<name>A0A183JTH6_9TREM</name>
<organism evidence="4">
    <name type="scientific">Schistosoma curassoni</name>
    <dbReference type="NCBI Taxonomy" id="6186"/>
    <lineage>
        <taxon>Eukaryota</taxon>
        <taxon>Metazoa</taxon>
        <taxon>Spiralia</taxon>
        <taxon>Lophotrochozoa</taxon>
        <taxon>Platyhelminthes</taxon>
        <taxon>Trematoda</taxon>
        <taxon>Digenea</taxon>
        <taxon>Strigeidida</taxon>
        <taxon>Schistosomatoidea</taxon>
        <taxon>Schistosomatidae</taxon>
        <taxon>Schistosoma</taxon>
    </lineage>
</organism>
<gene>
    <name evidence="2" type="ORF">SCUD_LOCUS6016</name>
</gene>
<keyword evidence="3" id="KW-1185">Reference proteome</keyword>
<feature type="signal peptide" evidence="1">
    <location>
        <begin position="1"/>
        <end position="19"/>
    </location>
</feature>
<reference evidence="2 3" key="2">
    <citation type="submission" date="2018-11" db="EMBL/GenBank/DDBJ databases">
        <authorList>
            <consortium name="Pathogen Informatics"/>
        </authorList>
    </citation>
    <scope>NUCLEOTIDE SEQUENCE [LARGE SCALE GENOMIC DNA]</scope>
    <source>
        <strain evidence="2">Dakar</strain>
        <strain evidence="3">Dakar, Senegal</strain>
    </source>
</reference>
<keyword evidence="1" id="KW-0732">Signal</keyword>
<reference evidence="4" key="1">
    <citation type="submission" date="2016-06" db="UniProtKB">
        <authorList>
            <consortium name="WormBaseParasite"/>
        </authorList>
    </citation>
    <scope>IDENTIFICATION</scope>
</reference>
<feature type="chain" id="PRO_5043140654" evidence="1">
    <location>
        <begin position="20"/>
        <end position="79"/>
    </location>
</feature>
<dbReference type="WBParaSite" id="SCUD_0000601601-mRNA-1">
    <property type="protein sequence ID" value="SCUD_0000601601-mRNA-1"/>
    <property type="gene ID" value="SCUD_0000601601"/>
</dbReference>
<evidence type="ECO:0000313" key="3">
    <source>
        <dbReference type="Proteomes" id="UP000279833"/>
    </source>
</evidence>
<evidence type="ECO:0000256" key="1">
    <source>
        <dbReference type="SAM" id="SignalP"/>
    </source>
</evidence>
<dbReference type="STRING" id="6186.A0A183JTH6"/>
<accession>A0A183JTH6</accession>
<dbReference type="Proteomes" id="UP000279833">
    <property type="component" value="Unassembled WGS sequence"/>
</dbReference>